<evidence type="ECO:0000313" key="2">
    <source>
        <dbReference type="Proteomes" id="UP000198211"/>
    </source>
</evidence>
<name>A0A225WHJ9_9STRA</name>
<organism evidence="1 2">
    <name type="scientific">Phytophthora megakarya</name>
    <dbReference type="NCBI Taxonomy" id="4795"/>
    <lineage>
        <taxon>Eukaryota</taxon>
        <taxon>Sar</taxon>
        <taxon>Stramenopiles</taxon>
        <taxon>Oomycota</taxon>
        <taxon>Peronosporomycetes</taxon>
        <taxon>Peronosporales</taxon>
        <taxon>Peronosporaceae</taxon>
        <taxon>Phytophthora</taxon>
    </lineage>
</organism>
<reference evidence="2" key="1">
    <citation type="submission" date="2017-03" db="EMBL/GenBank/DDBJ databases">
        <title>Phytopthora megakarya and P. palmivora, two closely related causual agents of cacao black pod achieved similar genome size and gene model numbers by different mechanisms.</title>
        <authorList>
            <person name="Ali S."/>
            <person name="Shao J."/>
            <person name="Larry D.J."/>
            <person name="Kronmiller B."/>
            <person name="Shen D."/>
            <person name="Strem M.D."/>
            <person name="Melnick R.L."/>
            <person name="Guiltinan M.J."/>
            <person name="Tyler B.M."/>
            <person name="Meinhardt L.W."/>
            <person name="Bailey B.A."/>
        </authorList>
    </citation>
    <scope>NUCLEOTIDE SEQUENCE [LARGE SCALE GENOMIC DNA]</scope>
    <source>
        <strain evidence="2">zdho120</strain>
    </source>
</reference>
<sequence>MGYSSMLLSAGRVYMHIPCGTMALTTGRDRYLWRGMRTSFQHSEHPYVGQWGVQTSVSLAKIPSLDEDTRSTKWTSRVLGKTNIEFTDSEMKKFGTMRTSLQGEWNGVELEASKDEWIRLNEERGNSWQRWMYLLNGRSFKKSTNGYKKKFLLIYKRRTYPRWLLLQIQGTCFRCKLTAIFIQTIWLERRPRVCCLVTRPCRFRFAAVLQLFNVGLVSKFRIPTREVRGRRAPAADPGNHEVTEVLEPATSHSPLLGRSSSLTLFVEHGYRPFFVTA</sequence>
<accession>A0A225WHJ9</accession>
<dbReference type="Proteomes" id="UP000198211">
    <property type="component" value="Unassembled WGS sequence"/>
</dbReference>
<comment type="caution">
    <text evidence="1">The sequence shown here is derived from an EMBL/GenBank/DDBJ whole genome shotgun (WGS) entry which is preliminary data.</text>
</comment>
<keyword evidence="2" id="KW-1185">Reference proteome</keyword>
<proteinExistence type="predicted"/>
<dbReference type="EMBL" id="NBNE01000830">
    <property type="protein sequence ID" value="OWZ17002.1"/>
    <property type="molecule type" value="Genomic_DNA"/>
</dbReference>
<protein>
    <submittedName>
        <fullName evidence="1">Uncharacterized protein</fullName>
    </submittedName>
</protein>
<gene>
    <name evidence="1" type="ORF">PHMEG_0009119</name>
</gene>
<dbReference type="AlphaFoldDB" id="A0A225WHJ9"/>
<evidence type="ECO:0000313" key="1">
    <source>
        <dbReference type="EMBL" id="OWZ17002.1"/>
    </source>
</evidence>